<evidence type="ECO:0000256" key="1">
    <source>
        <dbReference type="ARBA" id="ARBA00004906"/>
    </source>
</evidence>
<evidence type="ECO:0000259" key="2">
    <source>
        <dbReference type="PROSITE" id="PS50097"/>
    </source>
</evidence>
<name>A0A6G1CL21_9ORYZ</name>
<dbReference type="PROSITE" id="PS50097">
    <property type="entry name" value="BTB"/>
    <property type="match status" value="1"/>
</dbReference>
<dbReference type="Proteomes" id="UP000479710">
    <property type="component" value="Unassembled WGS sequence"/>
</dbReference>
<dbReference type="OrthoDB" id="695023at2759"/>
<dbReference type="EMBL" id="SPHZ02000009">
    <property type="protein sequence ID" value="KAF0900454.1"/>
    <property type="molecule type" value="Genomic_DNA"/>
</dbReference>
<sequence>MKRHQMGSVPRTVSTCVPNTSDGTHVFDIMGYSQIKGRGHEEYITSGTFLVGGFHWAIVLYPDSHRIILDDDDDNVTAFLELQSRGGGKAPPYLVDDRIILECVVTVKKEPRVSRAKPVPRIKVPPSNIIQQLGNLLESKEEADVIFDVAGETFTAHKLVLAMRSPVFKAEAKFVGLGEDVGNEGLGKLFHEVCIAGNTVP</sequence>
<accession>A0A6G1CL21</accession>
<gene>
    <name evidence="4" type="ORF">E2562_032062</name>
</gene>
<dbReference type="InterPro" id="IPR011333">
    <property type="entry name" value="SKP1/BTB/POZ_sf"/>
</dbReference>
<dbReference type="InterPro" id="IPR002083">
    <property type="entry name" value="MATH/TRAF_dom"/>
</dbReference>
<dbReference type="GO" id="GO:0016567">
    <property type="term" value="P:protein ubiquitination"/>
    <property type="evidence" value="ECO:0007669"/>
    <property type="project" value="InterPro"/>
</dbReference>
<dbReference type="SUPFAM" id="SSF49599">
    <property type="entry name" value="TRAF domain-like"/>
    <property type="match status" value="1"/>
</dbReference>
<dbReference type="PANTHER" id="PTHR26379">
    <property type="entry name" value="BTB/POZ AND MATH DOMAIN-CONTAINING PROTEIN 1"/>
    <property type="match status" value="1"/>
</dbReference>
<comment type="caution">
    <text evidence="4">The sequence shown here is derived from an EMBL/GenBank/DDBJ whole genome shotgun (WGS) entry which is preliminary data.</text>
</comment>
<evidence type="ECO:0000313" key="4">
    <source>
        <dbReference type="EMBL" id="KAF0900454.1"/>
    </source>
</evidence>
<dbReference type="InterPro" id="IPR008974">
    <property type="entry name" value="TRAF-like"/>
</dbReference>
<organism evidence="4 5">
    <name type="scientific">Oryza meyeriana var. granulata</name>
    <dbReference type="NCBI Taxonomy" id="110450"/>
    <lineage>
        <taxon>Eukaryota</taxon>
        <taxon>Viridiplantae</taxon>
        <taxon>Streptophyta</taxon>
        <taxon>Embryophyta</taxon>
        <taxon>Tracheophyta</taxon>
        <taxon>Spermatophyta</taxon>
        <taxon>Magnoliopsida</taxon>
        <taxon>Liliopsida</taxon>
        <taxon>Poales</taxon>
        <taxon>Poaceae</taxon>
        <taxon>BOP clade</taxon>
        <taxon>Oryzoideae</taxon>
        <taxon>Oryzeae</taxon>
        <taxon>Oryzinae</taxon>
        <taxon>Oryza</taxon>
        <taxon>Oryza meyeriana</taxon>
    </lineage>
</organism>
<dbReference type="AlphaFoldDB" id="A0A6G1CL21"/>
<evidence type="ECO:0000259" key="3">
    <source>
        <dbReference type="PROSITE" id="PS50144"/>
    </source>
</evidence>
<reference evidence="4 5" key="1">
    <citation type="submission" date="2019-11" db="EMBL/GenBank/DDBJ databases">
        <title>Whole genome sequence of Oryza granulata.</title>
        <authorList>
            <person name="Li W."/>
        </authorList>
    </citation>
    <scope>NUCLEOTIDE SEQUENCE [LARGE SCALE GENOMIC DNA]</scope>
    <source>
        <strain evidence="5">cv. Menghai</strain>
        <tissue evidence="4">Leaf</tissue>
    </source>
</reference>
<keyword evidence="5" id="KW-1185">Reference proteome</keyword>
<comment type="pathway">
    <text evidence="1">Protein modification; protein ubiquitination.</text>
</comment>
<dbReference type="PROSITE" id="PS50144">
    <property type="entry name" value="MATH"/>
    <property type="match status" value="1"/>
</dbReference>
<feature type="domain" description="MATH" evidence="3">
    <location>
        <begin position="22"/>
        <end position="82"/>
    </location>
</feature>
<dbReference type="PANTHER" id="PTHR26379:SF266">
    <property type="entry name" value="OS08G0227200 PROTEIN"/>
    <property type="match status" value="1"/>
</dbReference>
<proteinExistence type="predicted"/>
<dbReference type="InterPro" id="IPR045005">
    <property type="entry name" value="BPM1-6"/>
</dbReference>
<dbReference type="Gene3D" id="3.30.710.10">
    <property type="entry name" value="Potassium Channel Kv1.1, Chain A"/>
    <property type="match status" value="1"/>
</dbReference>
<evidence type="ECO:0000313" key="5">
    <source>
        <dbReference type="Proteomes" id="UP000479710"/>
    </source>
</evidence>
<dbReference type="InterPro" id="IPR000210">
    <property type="entry name" value="BTB/POZ_dom"/>
</dbReference>
<evidence type="ECO:0008006" key="6">
    <source>
        <dbReference type="Google" id="ProtNLM"/>
    </source>
</evidence>
<dbReference type="Gene3D" id="2.60.210.10">
    <property type="entry name" value="Apoptosis, Tumor Necrosis Factor Receptor Associated Protein 2, Chain A"/>
    <property type="match status" value="1"/>
</dbReference>
<protein>
    <recommendedName>
        <fullName evidence="6">BTB domain-containing protein</fullName>
    </recommendedName>
</protein>
<dbReference type="SUPFAM" id="SSF54695">
    <property type="entry name" value="POZ domain"/>
    <property type="match status" value="1"/>
</dbReference>
<feature type="domain" description="BTB" evidence="2">
    <location>
        <begin position="143"/>
        <end position="170"/>
    </location>
</feature>
<dbReference type="CDD" id="cd00121">
    <property type="entry name" value="MATH"/>
    <property type="match status" value="1"/>
</dbReference>
<dbReference type="Pfam" id="PF00651">
    <property type="entry name" value="BTB"/>
    <property type="match status" value="1"/>
</dbReference>